<organism evidence="11 12">
    <name type="scientific">Lactobacillus kalixensis DSM 16043</name>
    <dbReference type="NCBI Taxonomy" id="1423763"/>
    <lineage>
        <taxon>Bacteria</taxon>
        <taxon>Bacillati</taxon>
        <taxon>Bacillota</taxon>
        <taxon>Bacilli</taxon>
        <taxon>Lactobacillales</taxon>
        <taxon>Lactobacillaceae</taxon>
        <taxon>Lactobacillus</taxon>
    </lineage>
</organism>
<dbReference type="SMART" id="SM00342">
    <property type="entry name" value="HTH_ARAC"/>
    <property type="match status" value="1"/>
</dbReference>
<evidence type="ECO:0000256" key="5">
    <source>
        <dbReference type="ARBA" id="ARBA00023015"/>
    </source>
</evidence>
<reference evidence="11 12" key="1">
    <citation type="journal article" date="2015" name="Genome Announc.">
        <title>Expanding the biotechnology potential of lactobacilli through comparative genomics of 213 strains and associated genera.</title>
        <authorList>
            <person name="Sun Z."/>
            <person name="Harris H.M."/>
            <person name="McCann A."/>
            <person name="Guo C."/>
            <person name="Argimon S."/>
            <person name="Zhang W."/>
            <person name="Yang X."/>
            <person name="Jeffery I.B."/>
            <person name="Cooney J.C."/>
            <person name="Kagawa T.F."/>
            <person name="Liu W."/>
            <person name="Song Y."/>
            <person name="Salvetti E."/>
            <person name="Wrobel A."/>
            <person name="Rasinkangas P."/>
            <person name="Parkhill J."/>
            <person name="Rea M.C."/>
            <person name="O'Sullivan O."/>
            <person name="Ritari J."/>
            <person name="Douillard F.P."/>
            <person name="Paul Ross R."/>
            <person name="Yang R."/>
            <person name="Briner A.E."/>
            <person name="Felis G.E."/>
            <person name="de Vos W.M."/>
            <person name="Barrangou R."/>
            <person name="Klaenhammer T.R."/>
            <person name="Caufield P.W."/>
            <person name="Cui Y."/>
            <person name="Zhang H."/>
            <person name="O'Toole P.W."/>
        </authorList>
    </citation>
    <scope>NUCLEOTIDE SEQUENCE [LARGE SCALE GENOMIC DNA]</scope>
    <source>
        <strain evidence="11 12">DSM 16043</strain>
    </source>
</reference>
<sequence>MNTMMLVDDEYMILRGIPKLIDWSELNVEIVKAEKSPLAALKYLKEHHIDILLSDMNMAELPGTQFLPKVKELQPDIQIIVLSGYEDFSYAKASLEQGVIDYLNKPIDPDELEDAIEKAQSKLKRTQHDIKVAKRLALDDVLSGRVKLSEIDESQSYLYLVGIWQVDEKIRTIIAESQNVLGYQDDGKFMYILLKGNRAELTNLSKSILPLIKNEVYTQLSTDEDLNEKFQNLKKRLNEVNFYQIQKKKLTLNKNCKVTLQVSELVSKINFSNFSAVTFDKYLRETFDELGRNGYSVADGKYFARLILMKLYGKKQKIDLDFSEILARVENSTTVDELIKIIMDFFRKYHIQVKNYPDLVNETLLYLDQNYMEDLTLKKVADVLHVNSVYLGSIFKKNLNQSFAKYLNNYRIAKAIALITTTNQDINEISNKVGYNNSNYFFRVFKDQTSMSPTEYRRMVKKQNNIL</sequence>
<proteinExistence type="predicted"/>
<dbReference type="Gene3D" id="1.10.10.60">
    <property type="entry name" value="Homeodomain-like"/>
    <property type="match status" value="2"/>
</dbReference>
<dbReference type="OrthoDB" id="342399at2"/>
<dbReference type="InterPro" id="IPR011006">
    <property type="entry name" value="CheY-like_superfamily"/>
</dbReference>
<dbReference type="AlphaFoldDB" id="A0A0R1U2I1"/>
<dbReference type="SUPFAM" id="SSF52172">
    <property type="entry name" value="CheY-like"/>
    <property type="match status" value="1"/>
</dbReference>
<dbReference type="SUPFAM" id="SSF46689">
    <property type="entry name" value="Homeodomain-like"/>
    <property type="match status" value="1"/>
</dbReference>
<evidence type="ECO:0000259" key="10">
    <source>
        <dbReference type="PROSITE" id="PS50110"/>
    </source>
</evidence>
<dbReference type="PRINTS" id="PR00032">
    <property type="entry name" value="HTHARAC"/>
</dbReference>
<feature type="domain" description="HTH araC/xylS-type" evidence="9">
    <location>
        <begin position="361"/>
        <end position="459"/>
    </location>
</feature>
<evidence type="ECO:0000256" key="8">
    <source>
        <dbReference type="PROSITE-ProRule" id="PRU00169"/>
    </source>
</evidence>
<feature type="domain" description="Response regulatory" evidence="10">
    <location>
        <begin position="3"/>
        <end position="120"/>
    </location>
</feature>
<dbReference type="PROSITE" id="PS01124">
    <property type="entry name" value="HTH_ARAC_FAMILY_2"/>
    <property type="match status" value="1"/>
</dbReference>
<dbReference type="InterPro" id="IPR020449">
    <property type="entry name" value="Tscrpt_reg_AraC-type_HTH"/>
</dbReference>
<keyword evidence="6" id="KW-0238">DNA-binding</keyword>
<evidence type="ECO:0000256" key="4">
    <source>
        <dbReference type="ARBA" id="ARBA00023012"/>
    </source>
</evidence>
<evidence type="ECO:0000256" key="3">
    <source>
        <dbReference type="ARBA" id="ARBA00022553"/>
    </source>
</evidence>
<accession>A0A0R1U2I1</accession>
<dbReference type="GO" id="GO:0003700">
    <property type="term" value="F:DNA-binding transcription factor activity"/>
    <property type="evidence" value="ECO:0007669"/>
    <property type="project" value="InterPro"/>
</dbReference>
<comment type="caution">
    <text evidence="11">The sequence shown here is derived from an EMBL/GenBank/DDBJ whole genome shotgun (WGS) entry which is preliminary data.</text>
</comment>
<dbReference type="PANTHER" id="PTHR42713:SF3">
    <property type="entry name" value="TRANSCRIPTIONAL REGULATORY PROTEIN HPTR"/>
    <property type="match status" value="1"/>
</dbReference>
<gene>
    <name evidence="11" type="ORF">FC46_GL001730</name>
</gene>
<dbReference type="EMBL" id="AZFM01000064">
    <property type="protein sequence ID" value="KRL87548.1"/>
    <property type="molecule type" value="Genomic_DNA"/>
</dbReference>
<dbReference type="PATRIC" id="fig|1423763.3.peg.1759"/>
<dbReference type="GO" id="GO:0000160">
    <property type="term" value="P:phosphorelay signal transduction system"/>
    <property type="evidence" value="ECO:0007669"/>
    <property type="project" value="UniProtKB-KW"/>
</dbReference>
<dbReference type="PROSITE" id="PS00041">
    <property type="entry name" value="HTH_ARAC_FAMILY_1"/>
    <property type="match status" value="1"/>
</dbReference>
<dbReference type="Proteomes" id="UP000051036">
    <property type="component" value="Unassembled WGS sequence"/>
</dbReference>
<keyword evidence="2" id="KW-0963">Cytoplasm</keyword>
<comment type="subcellular location">
    <subcellularLocation>
        <location evidence="1">Cytoplasm</location>
    </subcellularLocation>
</comment>
<dbReference type="InterPro" id="IPR018062">
    <property type="entry name" value="HTH_AraC-typ_CS"/>
</dbReference>
<feature type="modified residue" description="4-aspartylphosphate" evidence="8">
    <location>
        <position position="55"/>
    </location>
</feature>
<evidence type="ECO:0000256" key="6">
    <source>
        <dbReference type="ARBA" id="ARBA00023125"/>
    </source>
</evidence>
<evidence type="ECO:0000256" key="1">
    <source>
        <dbReference type="ARBA" id="ARBA00004496"/>
    </source>
</evidence>
<evidence type="ECO:0000313" key="11">
    <source>
        <dbReference type="EMBL" id="KRL87548.1"/>
    </source>
</evidence>
<dbReference type="InterPro" id="IPR018060">
    <property type="entry name" value="HTH_AraC"/>
</dbReference>
<dbReference type="InterPro" id="IPR009057">
    <property type="entry name" value="Homeodomain-like_sf"/>
</dbReference>
<dbReference type="GO" id="GO:0005737">
    <property type="term" value="C:cytoplasm"/>
    <property type="evidence" value="ECO:0007669"/>
    <property type="project" value="UniProtKB-SubCell"/>
</dbReference>
<evidence type="ECO:0000313" key="12">
    <source>
        <dbReference type="Proteomes" id="UP000051036"/>
    </source>
</evidence>
<dbReference type="GO" id="GO:0043565">
    <property type="term" value="F:sequence-specific DNA binding"/>
    <property type="evidence" value="ECO:0007669"/>
    <property type="project" value="InterPro"/>
</dbReference>
<dbReference type="Gene3D" id="3.40.50.2300">
    <property type="match status" value="1"/>
</dbReference>
<dbReference type="PANTHER" id="PTHR42713">
    <property type="entry name" value="HISTIDINE KINASE-RELATED"/>
    <property type="match status" value="1"/>
</dbReference>
<protein>
    <submittedName>
        <fullName evidence="11">Response regulator</fullName>
    </submittedName>
</protein>
<dbReference type="Pfam" id="PF00072">
    <property type="entry name" value="Response_reg"/>
    <property type="match status" value="1"/>
</dbReference>
<dbReference type="InterPro" id="IPR051552">
    <property type="entry name" value="HptR"/>
</dbReference>
<dbReference type="Pfam" id="PF12833">
    <property type="entry name" value="HTH_18"/>
    <property type="match status" value="1"/>
</dbReference>
<keyword evidence="7" id="KW-0804">Transcription</keyword>
<evidence type="ECO:0000259" key="9">
    <source>
        <dbReference type="PROSITE" id="PS01124"/>
    </source>
</evidence>
<keyword evidence="3 8" id="KW-0597">Phosphoprotein</keyword>
<dbReference type="STRING" id="1423763.FC46_GL001730"/>
<keyword evidence="12" id="KW-1185">Reference proteome</keyword>
<dbReference type="InterPro" id="IPR001789">
    <property type="entry name" value="Sig_transdc_resp-reg_receiver"/>
</dbReference>
<evidence type="ECO:0000256" key="7">
    <source>
        <dbReference type="ARBA" id="ARBA00023163"/>
    </source>
</evidence>
<keyword evidence="4" id="KW-0902">Two-component regulatory system</keyword>
<dbReference type="SMART" id="SM00448">
    <property type="entry name" value="REC"/>
    <property type="match status" value="1"/>
</dbReference>
<dbReference type="PROSITE" id="PS50110">
    <property type="entry name" value="RESPONSE_REGULATORY"/>
    <property type="match status" value="1"/>
</dbReference>
<keyword evidence="5" id="KW-0805">Transcription regulation</keyword>
<evidence type="ECO:0000256" key="2">
    <source>
        <dbReference type="ARBA" id="ARBA00022490"/>
    </source>
</evidence>
<dbReference type="RefSeq" id="WP_057800184.1">
    <property type="nucleotide sequence ID" value="NZ_AZFM01000064.1"/>
</dbReference>
<name>A0A0R1U2I1_9LACO</name>
<dbReference type="CDD" id="cd17536">
    <property type="entry name" value="REC_YesN-like"/>
    <property type="match status" value="1"/>
</dbReference>